<dbReference type="PANTHER" id="PTHR43427:SF12">
    <property type="entry name" value="CHLORIDE TRANSPORTER"/>
    <property type="match status" value="1"/>
</dbReference>
<evidence type="ECO:0000256" key="2">
    <source>
        <dbReference type="ARBA" id="ARBA00022692"/>
    </source>
</evidence>
<evidence type="ECO:0000313" key="8">
    <source>
        <dbReference type="Proteomes" id="UP000292027"/>
    </source>
</evidence>
<keyword evidence="3 6" id="KW-1133">Transmembrane helix</keyword>
<feature type="transmembrane region" description="Helical" evidence="6">
    <location>
        <begin position="296"/>
        <end position="316"/>
    </location>
</feature>
<dbReference type="EMBL" id="SHKR01000011">
    <property type="protein sequence ID" value="RZU19138.1"/>
    <property type="molecule type" value="Genomic_DNA"/>
</dbReference>
<accession>A0A4Q7X835</accession>
<feature type="compositionally biased region" description="Low complexity" evidence="5">
    <location>
        <begin position="7"/>
        <end position="18"/>
    </location>
</feature>
<evidence type="ECO:0000256" key="6">
    <source>
        <dbReference type="SAM" id="Phobius"/>
    </source>
</evidence>
<dbReference type="InterPro" id="IPR050368">
    <property type="entry name" value="ClC-type_chloride_channel"/>
</dbReference>
<dbReference type="GO" id="GO:0016020">
    <property type="term" value="C:membrane"/>
    <property type="evidence" value="ECO:0007669"/>
    <property type="project" value="UniProtKB-SubCell"/>
</dbReference>
<feature type="transmembrane region" description="Helical" evidence="6">
    <location>
        <begin position="39"/>
        <end position="64"/>
    </location>
</feature>
<feature type="transmembrane region" description="Helical" evidence="6">
    <location>
        <begin position="263"/>
        <end position="284"/>
    </location>
</feature>
<dbReference type="OrthoDB" id="2729535at2"/>
<keyword evidence="2 6" id="KW-0812">Transmembrane</keyword>
<dbReference type="Pfam" id="PF00654">
    <property type="entry name" value="Voltage_CLC"/>
    <property type="match status" value="1"/>
</dbReference>
<name>A0A4Q7X835_9ACTN</name>
<evidence type="ECO:0000256" key="3">
    <source>
        <dbReference type="ARBA" id="ARBA00022989"/>
    </source>
</evidence>
<dbReference type="AlphaFoldDB" id="A0A4Q7X835"/>
<feature type="transmembrane region" description="Helical" evidence="6">
    <location>
        <begin position="176"/>
        <end position="205"/>
    </location>
</feature>
<comment type="subcellular location">
    <subcellularLocation>
        <location evidence="1">Membrane</location>
        <topology evidence="1">Multi-pass membrane protein</topology>
    </subcellularLocation>
</comment>
<dbReference type="CDD" id="cd00400">
    <property type="entry name" value="Voltage_gated_ClC"/>
    <property type="match status" value="1"/>
</dbReference>
<dbReference type="InterPro" id="IPR014743">
    <property type="entry name" value="Cl-channel_core"/>
</dbReference>
<dbReference type="PANTHER" id="PTHR43427">
    <property type="entry name" value="CHLORIDE CHANNEL PROTEIN CLC-E"/>
    <property type="match status" value="1"/>
</dbReference>
<keyword evidence="8" id="KW-1185">Reference proteome</keyword>
<gene>
    <name evidence="7" type="ORF">EV645_1347</name>
</gene>
<proteinExistence type="predicted"/>
<feature type="transmembrane region" description="Helical" evidence="6">
    <location>
        <begin position="152"/>
        <end position="170"/>
    </location>
</feature>
<feature type="compositionally biased region" description="Pro residues" evidence="5">
    <location>
        <begin position="19"/>
        <end position="28"/>
    </location>
</feature>
<reference evidence="7 8" key="1">
    <citation type="journal article" date="2015" name="Stand. Genomic Sci.">
        <title>Genomic Encyclopedia of Bacterial and Archaeal Type Strains, Phase III: the genomes of soil and plant-associated and newly described type strains.</title>
        <authorList>
            <person name="Whitman W.B."/>
            <person name="Woyke T."/>
            <person name="Klenk H.P."/>
            <person name="Zhou Y."/>
            <person name="Lilburn T.G."/>
            <person name="Beck B.J."/>
            <person name="De Vos P."/>
            <person name="Vandamme P."/>
            <person name="Eisen J.A."/>
            <person name="Garrity G."/>
            <person name="Hugenholtz P."/>
            <person name="Kyrpides N.C."/>
        </authorList>
    </citation>
    <scope>NUCLEOTIDE SEQUENCE [LARGE SCALE GENOMIC DNA]</scope>
    <source>
        <strain evidence="7 8">VKM Ac-2540</strain>
    </source>
</reference>
<feature type="transmembrane region" description="Helical" evidence="6">
    <location>
        <begin position="367"/>
        <end position="386"/>
    </location>
</feature>
<feature type="transmembrane region" description="Helical" evidence="6">
    <location>
        <begin position="84"/>
        <end position="104"/>
    </location>
</feature>
<feature type="transmembrane region" description="Helical" evidence="6">
    <location>
        <begin position="217"/>
        <end position="236"/>
    </location>
</feature>
<dbReference type="Gene3D" id="1.10.3080.10">
    <property type="entry name" value="Clc chloride channel"/>
    <property type="match status" value="1"/>
</dbReference>
<dbReference type="InterPro" id="IPR001807">
    <property type="entry name" value="ClC"/>
</dbReference>
<evidence type="ECO:0000256" key="4">
    <source>
        <dbReference type="ARBA" id="ARBA00023136"/>
    </source>
</evidence>
<comment type="caution">
    <text evidence="7">The sequence shown here is derived from an EMBL/GenBank/DDBJ whole genome shotgun (WGS) entry which is preliminary data.</text>
</comment>
<evidence type="ECO:0000256" key="1">
    <source>
        <dbReference type="ARBA" id="ARBA00004141"/>
    </source>
</evidence>
<dbReference type="GO" id="GO:0015108">
    <property type="term" value="F:chloride transmembrane transporter activity"/>
    <property type="evidence" value="ECO:0007669"/>
    <property type="project" value="InterPro"/>
</dbReference>
<dbReference type="SUPFAM" id="SSF81340">
    <property type="entry name" value="Clc chloride channel"/>
    <property type="match status" value="1"/>
</dbReference>
<feature type="transmembrane region" description="Helical" evidence="6">
    <location>
        <begin position="342"/>
        <end position="360"/>
    </location>
</feature>
<organism evidence="7 8">
    <name type="scientific">Kribbella rubisoli</name>
    <dbReference type="NCBI Taxonomy" id="3075929"/>
    <lineage>
        <taxon>Bacteria</taxon>
        <taxon>Bacillati</taxon>
        <taxon>Actinomycetota</taxon>
        <taxon>Actinomycetes</taxon>
        <taxon>Propionibacteriales</taxon>
        <taxon>Kribbellaceae</taxon>
        <taxon>Kribbella</taxon>
    </lineage>
</organism>
<dbReference type="Proteomes" id="UP000292027">
    <property type="component" value="Unassembled WGS sequence"/>
</dbReference>
<feature type="transmembrane region" description="Helical" evidence="6">
    <location>
        <begin position="417"/>
        <end position="443"/>
    </location>
</feature>
<protein>
    <submittedName>
        <fullName evidence="7">H+/Cl-antiporter ClcA</fullName>
    </submittedName>
</protein>
<evidence type="ECO:0000313" key="7">
    <source>
        <dbReference type="EMBL" id="RZU19138.1"/>
    </source>
</evidence>
<sequence length="462" mass="46170">MTDSQRSAGGSAAVSRPSSAPPAGPPAMDPSQVIRSKQYLIALVLAAILGIPISGAAYGFLALVDAIQESVFDDLPQQLFTGGVPAWWPVPWLALCGVLTGLTIRHLPGNCGHSPAFGFKTGGGPPVDRDLPGIILAAMTTLSLGAVLGPEAPLIAIGGGLAALTVHLVRKDAPPMAVTIMAAAGSFAAISTLLGSPVLGAFLIMEAAGVGGATLSLVALPGLLASGVGALVFVGLDNWTGLGSFSLSLTSVPPAVDPTVATMAWALAMGAAGALLGWVIRWIGLSLRPVVHVNRVLVTAALGLLIGLTAMAYQLISDRSFTQVLFSGQTALPELVEHASDYSVGVLILLAACKTLAYGLSLSAFRGGPVFPAMFIGAVIGIAASGLPGMSLAPAIGMGIGAMCAAMLRLPMTSTLLATLLLGADGVTVTPQVVVAVAVAFVITNLLPAPGKKAAAPAGPTP</sequence>
<keyword evidence="4 6" id="KW-0472">Membrane</keyword>
<evidence type="ECO:0000256" key="5">
    <source>
        <dbReference type="SAM" id="MobiDB-lite"/>
    </source>
</evidence>
<dbReference type="RefSeq" id="WP_130440762.1">
    <property type="nucleotide sequence ID" value="NZ_SHKR01000011.1"/>
</dbReference>
<feature type="region of interest" description="Disordered" evidence="5">
    <location>
        <begin position="1"/>
        <end position="28"/>
    </location>
</feature>